<organism evidence="5 6">
    <name type="scientific">Variovorax defluvii</name>
    <dbReference type="NCBI Taxonomy" id="913761"/>
    <lineage>
        <taxon>Bacteria</taxon>
        <taxon>Pseudomonadati</taxon>
        <taxon>Pseudomonadota</taxon>
        <taxon>Betaproteobacteria</taxon>
        <taxon>Burkholderiales</taxon>
        <taxon>Comamonadaceae</taxon>
        <taxon>Variovorax</taxon>
    </lineage>
</organism>
<dbReference type="EMBL" id="BAABGJ010000058">
    <property type="protein sequence ID" value="GAA4349245.1"/>
    <property type="molecule type" value="Genomic_DNA"/>
</dbReference>
<accession>A0ABP8I172</accession>
<reference evidence="6" key="1">
    <citation type="journal article" date="2019" name="Int. J. Syst. Evol. Microbiol.">
        <title>The Global Catalogue of Microorganisms (GCM) 10K type strain sequencing project: providing services to taxonomists for standard genome sequencing and annotation.</title>
        <authorList>
            <consortium name="The Broad Institute Genomics Platform"/>
            <consortium name="The Broad Institute Genome Sequencing Center for Infectious Disease"/>
            <person name="Wu L."/>
            <person name="Ma J."/>
        </authorList>
    </citation>
    <scope>NUCLEOTIDE SEQUENCE [LARGE SCALE GENOMIC DNA]</scope>
    <source>
        <strain evidence="6">JCM 17804</strain>
    </source>
</reference>
<dbReference type="Gene3D" id="3.90.850.10">
    <property type="entry name" value="Fumarylacetoacetase-like, C-terminal domain"/>
    <property type="match status" value="1"/>
</dbReference>
<keyword evidence="6" id="KW-1185">Reference proteome</keyword>
<keyword evidence="5" id="KW-0378">Hydrolase</keyword>
<comment type="similarity">
    <text evidence="2">Belongs to the FAH family.</text>
</comment>
<dbReference type="GO" id="GO:0016787">
    <property type="term" value="F:hydrolase activity"/>
    <property type="evidence" value="ECO:0007669"/>
    <property type="project" value="UniProtKB-KW"/>
</dbReference>
<name>A0ABP8I172_9BURK</name>
<keyword evidence="3" id="KW-0479">Metal-binding</keyword>
<dbReference type="Proteomes" id="UP001500975">
    <property type="component" value="Unassembled WGS sequence"/>
</dbReference>
<dbReference type="InterPro" id="IPR036663">
    <property type="entry name" value="Fumarylacetoacetase_C_sf"/>
</dbReference>
<evidence type="ECO:0000313" key="6">
    <source>
        <dbReference type="Proteomes" id="UP001500975"/>
    </source>
</evidence>
<gene>
    <name evidence="5" type="ORF">GCM10023165_35860</name>
</gene>
<evidence type="ECO:0000259" key="4">
    <source>
        <dbReference type="Pfam" id="PF01557"/>
    </source>
</evidence>
<proteinExistence type="inferred from homology"/>
<comment type="caution">
    <text evidence="5">The sequence shown here is derived from an EMBL/GenBank/DDBJ whole genome shotgun (WGS) entry which is preliminary data.</text>
</comment>
<dbReference type="RefSeq" id="WP_345539619.1">
    <property type="nucleotide sequence ID" value="NZ_BAABGJ010000058.1"/>
</dbReference>
<comment type="cofactor">
    <cofactor evidence="1">
        <name>Mg(2+)</name>
        <dbReference type="ChEBI" id="CHEBI:18420"/>
    </cofactor>
</comment>
<dbReference type="PANTHER" id="PTHR42796:SF4">
    <property type="entry name" value="FUMARYLACETOACETATE HYDROLASE DOMAIN-CONTAINING PROTEIN 2A"/>
    <property type="match status" value="1"/>
</dbReference>
<feature type="domain" description="Fumarylacetoacetase-like C-terminal" evidence="4">
    <location>
        <begin position="92"/>
        <end position="327"/>
    </location>
</feature>
<dbReference type="SUPFAM" id="SSF56529">
    <property type="entry name" value="FAH"/>
    <property type="match status" value="1"/>
</dbReference>
<evidence type="ECO:0000313" key="5">
    <source>
        <dbReference type="EMBL" id="GAA4349245.1"/>
    </source>
</evidence>
<protein>
    <submittedName>
        <fullName evidence="5">Fumarylacetoacetate hydrolase family protein</fullName>
    </submittedName>
</protein>
<dbReference type="InterPro" id="IPR051121">
    <property type="entry name" value="FAH"/>
</dbReference>
<dbReference type="InterPro" id="IPR011234">
    <property type="entry name" value="Fumarylacetoacetase-like_C"/>
</dbReference>
<evidence type="ECO:0000256" key="1">
    <source>
        <dbReference type="ARBA" id="ARBA00001946"/>
    </source>
</evidence>
<dbReference type="Pfam" id="PF01557">
    <property type="entry name" value="FAA_hydrolase"/>
    <property type="match status" value="1"/>
</dbReference>
<sequence length="328" mass="35631">MKLLRFIAPGDRAADAARLGLQRGDRIADLGQLARDLHDERRHWFEDMPGFIRGGAEAQAHVARHGQALFETGAGVYAMGEVRLLAPFMPTTILCAGSNYHAHNREKAAAPLSGKEPEFFIKTSDCVIGPGDAIVHDRVLTRKLDCETELAVVIGKPGRHIPVASALEHVFGYSIVNDVTARDRQVRLKPDGSAWYELGRGKVFDTSAPFGPCVVTADEVGDPQALRLRTRINGELRQSSSTRDMIWSCAELIHFFSINMTLKPGMVIITGTPAGTAWSSDAELGGRWTPPPAGDDDEALVPAKGYNQVGDLVECDIERIGVLRNSVA</sequence>
<evidence type="ECO:0000256" key="2">
    <source>
        <dbReference type="ARBA" id="ARBA00010211"/>
    </source>
</evidence>
<evidence type="ECO:0000256" key="3">
    <source>
        <dbReference type="ARBA" id="ARBA00022723"/>
    </source>
</evidence>
<dbReference type="PANTHER" id="PTHR42796">
    <property type="entry name" value="FUMARYLACETOACETATE HYDROLASE DOMAIN-CONTAINING PROTEIN 2A-RELATED"/>
    <property type="match status" value="1"/>
</dbReference>